<evidence type="ECO:0000259" key="3">
    <source>
        <dbReference type="Pfam" id="PF13439"/>
    </source>
</evidence>
<dbReference type="GO" id="GO:0016757">
    <property type="term" value="F:glycosyltransferase activity"/>
    <property type="evidence" value="ECO:0007669"/>
    <property type="project" value="InterPro"/>
</dbReference>
<evidence type="ECO:0000313" key="4">
    <source>
        <dbReference type="EMBL" id="NAS11522.1"/>
    </source>
</evidence>
<dbReference type="Pfam" id="PF13439">
    <property type="entry name" value="Glyco_transf_4"/>
    <property type="match status" value="1"/>
</dbReference>
<proteinExistence type="predicted"/>
<sequence>MKNVLVVYHYIAHYRIPIFNLLSKSDNPRYTVLSGLKTDIKIKTADSELAKLPPSKGGINWKIIKNFWFLKYFLFQFPVLKLSLSRKYDTVIFIGVMYYITTWFGAIFAKLSGKKVIFWTHGFIREENNLKGFVRKQFYKLADEILVYGQWAKDILVSKGFDPARVNLIYNSLDYDHQLKIRNAFQDGVPLELFKDKELPVIGFIGRLTPQKKVNLLLELARKINAEENRVNLLIIGSGEEEDHLKELASDLGLTDNIIFYGACYDEEVLYKLIRSMKAIISPGEVGLTAIHALTYGVPVITHNKFNRQMPEFEAIIEDKTGDFFEYDNVDSLKEVVLKWMYEKKAGDTVKECYRVVDEYYNPYTQKEIFDAVV</sequence>
<name>A0A6L9EAB5_9FLAO</name>
<dbReference type="AlphaFoldDB" id="A0A6L9EAB5"/>
<keyword evidence="1" id="KW-0812">Transmembrane</keyword>
<dbReference type="SUPFAM" id="SSF53756">
    <property type="entry name" value="UDP-Glycosyltransferase/glycogen phosphorylase"/>
    <property type="match status" value="1"/>
</dbReference>
<dbReference type="Pfam" id="PF00534">
    <property type="entry name" value="Glycos_transf_1"/>
    <property type="match status" value="1"/>
</dbReference>
<keyword evidence="4" id="KW-0808">Transferase</keyword>
<dbReference type="PANTHER" id="PTHR12526:SF630">
    <property type="entry name" value="GLYCOSYLTRANSFERASE"/>
    <property type="match status" value="1"/>
</dbReference>
<reference evidence="4 5" key="1">
    <citation type="submission" date="2020-01" db="EMBL/GenBank/DDBJ databases">
        <title>Bacteria diversity of Porities sp.</title>
        <authorList>
            <person name="Wang G."/>
        </authorList>
    </citation>
    <scope>NUCLEOTIDE SEQUENCE [LARGE SCALE GENOMIC DNA]</scope>
    <source>
        <strain evidence="4 5">R33</strain>
    </source>
</reference>
<evidence type="ECO:0000313" key="5">
    <source>
        <dbReference type="Proteomes" id="UP000475249"/>
    </source>
</evidence>
<organism evidence="4 5">
    <name type="scientific">Poritiphilus flavus</name>
    <dbReference type="NCBI Taxonomy" id="2697053"/>
    <lineage>
        <taxon>Bacteria</taxon>
        <taxon>Pseudomonadati</taxon>
        <taxon>Bacteroidota</taxon>
        <taxon>Flavobacteriia</taxon>
        <taxon>Flavobacteriales</taxon>
        <taxon>Flavobacteriaceae</taxon>
        <taxon>Poritiphilus</taxon>
    </lineage>
</organism>
<dbReference type="PANTHER" id="PTHR12526">
    <property type="entry name" value="GLYCOSYLTRANSFERASE"/>
    <property type="match status" value="1"/>
</dbReference>
<keyword evidence="1" id="KW-0472">Membrane</keyword>
<dbReference type="Gene3D" id="3.40.50.2000">
    <property type="entry name" value="Glycogen Phosphorylase B"/>
    <property type="match status" value="2"/>
</dbReference>
<dbReference type="InterPro" id="IPR028098">
    <property type="entry name" value="Glyco_trans_4-like_N"/>
</dbReference>
<dbReference type="InterPro" id="IPR001296">
    <property type="entry name" value="Glyco_trans_1"/>
</dbReference>
<protein>
    <submittedName>
        <fullName evidence="4">Glycosyltransferase</fullName>
    </submittedName>
</protein>
<dbReference type="RefSeq" id="WP_161434543.1">
    <property type="nucleotide sequence ID" value="NZ_WXYO01000002.1"/>
</dbReference>
<feature type="domain" description="Glycosyltransferase subfamily 4-like N-terminal" evidence="3">
    <location>
        <begin position="69"/>
        <end position="176"/>
    </location>
</feature>
<keyword evidence="5" id="KW-1185">Reference proteome</keyword>
<comment type="caution">
    <text evidence="4">The sequence shown here is derived from an EMBL/GenBank/DDBJ whole genome shotgun (WGS) entry which is preliminary data.</text>
</comment>
<evidence type="ECO:0000256" key="1">
    <source>
        <dbReference type="SAM" id="Phobius"/>
    </source>
</evidence>
<dbReference type="Proteomes" id="UP000475249">
    <property type="component" value="Unassembled WGS sequence"/>
</dbReference>
<gene>
    <name evidence="4" type="ORF">GTQ38_05885</name>
</gene>
<keyword evidence="1" id="KW-1133">Transmembrane helix</keyword>
<dbReference type="CDD" id="cd03801">
    <property type="entry name" value="GT4_PimA-like"/>
    <property type="match status" value="1"/>
</dbReference>
<accession>A0A6L9EAB5</accession>
<evidence type="ECO:0000259" key="2">
    <source>
        <dbReference type="Pfam" id="PF00534"/>
    </source>
</evidence>
<feature type="transmembrane region" description="Helical" evidence="1">
    <location>
        <begin position="90"/>
        <end position="109"/>
    </location>
</feature>
<feature type="domain" description="Glycosyl transferase family 1" evidence="2">
    <location>
        <begin position="194"/>
        <end position="345"/>
    </location>
</feature>
<dbReference type="EMBL" id="WXYO01000002">
    <property type="protein sequence ID" value="NAS11522.1"/>
    <property type="molecule type" value="Genomic_DNA"/>
</dbReference>